<name>A0A916K4Y6_9BACL</name>
<evidence type="ECO:0000313" key="15">
    <source>
        <dbReference type="EMBL" id="CAG7644778.1"/>
    </source>
</evidence>
<dbReference type="InterPro" id="IPR010559">
    <property type="entry name" value="Sig_transdc_His_kin_internal"/>
</dbReference>
<evidence type="ECO:0000256" key="11">
    <source>
        <dbReference type="ARBA" id="ARBA00023136"/>
    </source>
</evidence>
<evidence type="ECO:0000259" key="14">
    <source>
        <dbReference type="PROSITE" id="PS50885"/>
    </source>
</evidence>
<evidence type="ECO:0008006" key="17">
    <source>
        <dbReference type="Google" id="ProtNLM"/>
    </source>
</evidence>
<evidence type="ECO:0000259" key="13">
    <source>
        <dbReference type="PROSITE" id="PS50109"/>
    </source>
</evidence>
<comment type="subcellular location">
    <subcellularLocation>
        <location evidence="1">Cell membrane</location>
        <topology evidence="1">Multi-pass membrane protein</topology>
    </subcellularLocation>
</comment>
<dbReference type="SMART" id="SM00387">
    <property type="entry name" value="HATPase_c"/>
    <property type="match status" value="1"/>
</dbReference>
<accession>A0A916K4Y6</accession>
<evidence type="ECO:0000256" key="6">
    <source>
        <dbReference type="ARBA" id="ARBA00022741"/>
    </source>
</evidence>
<sequence>MWRWIAFSLQRKLSVIMLVSTLVPLLLLGGFAYAVSFKTTEQKTRQSGIDTMRQMQGTLEFILQDVENMSVFLIGQRDIQTYLSSPVEDMDVRSRILGFTANLVTSKPYISNITIYPANTFEPLSTMTIYESELEQQVNIREVGAKHWTGVYTIHNYAGSKNVITFIRPLRGVGTYRNLGWLSISLDELTLSRYLSERNPGAGLGKLLLLNDKERIISSTEKHWLREPIEAVLPGAAGTFEESLYGSGIYGQGSDKQMVLYYREPLVDWTLVGLIPYHVYSEQNRYLIMLTAGAVALAVLISAGLIWFIVRQVTNPLRLLTKLLTRIDPNEPLPVYPVGSNDEIGRLAASYNLLGQHIETLKRQLIRNETRKKEADLRALQAQINPHFLYNTLSSIHWIALMREEKRIADMVEALSDFLRFSLNKGKDFCPVQQELAHIKNYAQVQSIRFPDKFDLEFVVSPELQQKLMLKLLLQPLVENAMIHGIQKKEGRGTIHVVVEKTGERMHFLVFDDGVGMTEERLQSIRAYLQSSEEQVAPGGSYGLRNVNERLLLHYGPDAQLHIESRLHAGTCVSFSIPVKEAQPHENHDRG</sequence>
<evidence type="ECO:0000256" key="3">
    <source>
        <dbReference type="ARBA" id="ARBA00022553"/>
    </source>
</evidence>
<reference evidence="15" key="1">
    <citation type="submission" date="2021-06" db="EMBL/GenBank/DDBJ databases">
        <authorList>
            <person name="Criscuolo A."/>
        </authorList>
    </citation>
    <scope>NUCLEOTIDE SEQUENCE</scope>
    <source>
        <strain evidence="15">CIP111600</strain>
    </source>
</reference>
<dbReference type="InterPro" id="IPR003594">
    <property type="entry name" value="HATPase_dom"/>
</dbReference>
<protein>
    <recommendedName>
        <fullName evidence="17">Histidine kinase</fullName>
    </recommendedName>
</protein>
<organism evidence="15 16">
    <name type="scientific">Paenibacillus solanacearum</name>
    <dbReference type="NCBI Taxonomy" id="2048548"/>
    <lineage>
        <taxon>Bacteria</taxon>
        <taxon>Bacillati</taxon>
        <taxon>Bacillota</taxon>
        <taxon>Bacilli</taxon>
        <taxon>Bacillales</taxon>
        <taxon>Paenibacillaceae</taxon>
        <taxon>Paenibacillus</taxon>
    </lineage>
</organism>
<keyword evidence="10" id="KW-0902">Two-component regulatory system</keyword>
<keyword evidence="4" id="KW-0808">Transferase</keyword>
<evidence type="ECO:0000256" key="7">
    <source>
        <dbReference type="ARBA" id="ARBA00022777"/>
    </source>
</evidence>
<keyword evidence="5 12" id="KW-0812">Transmembrane</keyword>
<gene>
    <name evidence="15" type="ORF">PAESOLCIP111_04805</name>
</gene>
<evidence type="ECO:0000256" key="2">
    <source>
        <dbReference type="ARBA" id="ARBA00022475"/>
    </source>
</evidence>
<dbReference type="SMART" id="SM00304">
    <property type="entry name" value="HAMP"/>
    <property type="match status" value="1"/>
</dbReference>
<proteinExistence type="predicted"/>
<dbReference type="GO" id="GO:0005886">
    <property type="term" value="C:plasma membrane"/>
    <property type="evidence" value="ECO:0007669"/>
    <property type="project" value="UniProtKB-SubCell"/>
</dbReference>
<dbReference type="InterPro" id="IPR050640">
    <property type="entry name" value="Bact_2-comp_sensor_kinase"/>
</dbReference>
<dbReference type="PROSITE" id="PS50109">
    <property type="entry name" value="HIS_KIN"/>
    <property type="match status" value="1"/>
</dbReference>
<evidence type="ECO:0000256" key="12">
    <source>
        <dbReference type="SAM" id="Phobius"/>
    </source>
</evidence>
<comment type="caution">
    <text evidence="15">The sequence shown here is derived from an EMBL/GenBank/DDBJ whole genome shotgun (WGS) entry which is preliminary data.</text>
</comment>
<evidence type="ECO:0000256" key="10">
    <source>
        <dbReference type="ARBA" id="ARBA00023012"/>
    </source>
</evidence>
<keyword evidence="11 12" id="KW-0472">Membrane</keyword>
<keyword evidence="7" id="KW-0418">Kinase</keyword>
<keyword evidence="3" id="KW-0597">Phosphoprotein</keyword>
<evidence type="ECO:0000256" key="8">
    <source>
        <dbReference type="ARBA" id="ARBA00022840"/>
    </source>
</evidence>
<dbReference type="PANTHER" id="PTHR34220">
    <property type="entry name" value="SENSOR HISTIDINE KINASE YPDA"/>
    <property type="match status" value="1"/>
</dbReference>
<dbReference type="InterPro" id="IPR005467">
    <property type="entry name" value="His_kinase_dom"/>
</dbReference>
<dbReference type="Pfam" id="PF06580">
    <property type="entry name" value="His_kinase"/>
    <property type="match status" value="1"/>
</dbReference>
<keyword evidence="2" id="KW-1003">Cell membrane</keyword>
<evidence type="ECO:0000256" key="5">
    <source>
        <dbReference type="ARBA" id="ARBA00022692"/>
    </source>
</evidence>
<evidence type="ECO:0000256" key="9">
    <source>
        <dbReference type="ARBA" id="ARBA00022989"/>
    </source>
</evidence>
<keyword evidence="9 12" id="KW-1133">Transmembrane helix</keyword>
<keyword evidence="16" id="KW-1185">Reference proteome</keyword>
<dbReference type="Pfam" id="PF00672">
    <property type="entry name" value="HAMP"/>
    <property type="match status" value="1"/>
</dbReference>
<dbReference type="InterPro" id="IPR003660">
    <property type="entry name" value="HAMP_dom"/>
</dbReference>
<dbReference type="Pfam" id="PF02518">
    <property type="entry name" value="HATPase_c"/>
    <property type="match status" value="1"/>
</dbReference>
<feature type="transmembrane region" description="Helical" evidence="12">
    <location>
        <begin position="286"/>
        <end position="310"/>
    </location>
</feature>
<dbReference type="GO" id="GO:0000155">
    <property type="term" value="F:phosphorelay sensor kinase activity"/>
    <property type="evidence" value="ECO:0007669"/>
    <property type="project" value="InterPro"/>
</dbReference>
<feature type="domain" description="HAMP" evidence="14">
    <location>
        <begin position="311"/>
        <end position="363"/>
    </location>
</feature>
<keyword evidence="6" id="KW-0547">Nucleotide-binding</keyword>
<dbReference type="GO" id="GO:0005524">
    <property type="term" value="F:ATP binding"/>
    <property type="evidence" value="ECO:0007669"/>
    <property type="project" value="UniProtKB-KW"/>
</dbReference>
<dbReference type="PROSITE" id="PS50885">
    <property type="entry name" value="HAMP"/>
    <property type="match status" value="1"/>
</dbReference>
<dbReference type="EMBL" id="CAJVAS010000029">
    <property type="protein sequence ID" value="CAG7644778.1"/>
    <property type="molecule type" value="Genomic_DNA"/>
</dbReference>
<evidence type="ECO:0000256" key="1">
    <source>
        <dbReference type="ARBA" id="ARBA00004651"/>
    </source>
</evidence>
<feature type="domain" description="Histidine kinase" evidence="13">
    <location>
        <begin position="470"/>
        <end position="581"/>
    </location>
</feature>
<keyword evidence="8" id="KW-0067">ATP-binding</keyword>
<evidence type="ECO:0000313" key="16">
    <source>
        <dbReference type="Proteomes" id="UP000693672"/>
    </source>
</evidence>
<dbReference type="AlphaFoldDB" id="A0A916K4Y6"/>
<dbReference type="RefSeq" id="WP_218094520.1">
    <property type="nucleotide sequence ID" value="NZ_CAJVAS010000029.1"/>
</dbReference>
<dbReference type="Proteomes" id="UP000693672">
    <property type="component" value="Unassembled WGS sequence"/>
</dbReference>
<evidence type="ECO:0000256" key="4">
    <source>
        <dbReference type="ARBA" id="ARBA00022679"/>
    </source>
</evidence>
<dbReference type="PANTHER" id="PTHR34220:SF11">
    <property type="entry name" value="SENSOR PROTEIN KINASE HPTS"/>
    <property type="match status" value="1"/>
</dbReference>